<evidence type="ECO:0000313" key="3">
    <source>
        <dbReference type="Proteomes" id="UP000770015"/>
    </source>
</evidence>
<keyword evidence="3" id="KW-1185">Reference proteome</keyword>
<sequence>MPEGRQSPAPEDQSGRQVGAPSSGQGTDDASNKEKVNEEQLKNLSSNPKGPLEDEVKAKFTKK</sequence>
<evidence type="ECO:0000256" key="1">
    <source>
        <dbReference type="SAM" id="MobiDB-lite"/>
    </source>
</evidence>
<gene>
    <name evidence="2" type="ORF">F5X68DRAFT_199861</name>
</gene>
<feature type="compositionally biased region" description="Basic and acidic residues" evidence="1">
    <location>
        <begin position="51"/>
        <end position="63"/>
    </location>
</feature>
<accession>A0A9P8VL71</accession>
<comment type="caution">
    <text evidence="2">The sequence shown here is derived from an EMBL/GenBank/DDBJ whole genome shotgun (WGS) entry which is preliminary data.</text>
</comment>
<dbReference type="Proteomes" id="UP000770015">
    <property type="component" value="Unassembled WGS sequence"/>
</dbReference>
<feature type="region of interest" description="Disordered" evidence="1">
    <location>
        <begin position="1"/>
        <end position="63"/>
    </location>
</feature>
<dbReference type="EMBL" id="JAGSXJ010000003">
    <property type="protein sequence ID" value="KAH6693911.1"/>
    <property type="molecule type" value="Genomic_DNA"/>
</dbReference>
<feature type="compositionally biased region" description="Basic and acidic residues" evidence="1">
    <location>
        <begin position="30"/>
        <end position="41"/>
    </location>
</feature>
<organism evidence="2 3">
    <name type="scientific">Plectosphaerella plurivora</name>
    <dbReference type="NCBI Taxonomy" id="936078"/>
    <lineage>
        <taxon>Eukaryota</taxon>
        <taxon>Fungi</taxon>
        <taxon>Dikarya</taxon>
        <taxon>Ascomycota</taxon>
        <taxon>Pezizomycotina</taxon>
        <taxon>Sordariomycetes</taxon>
        <taxon>Hypocreomycetidae</taxon>
        <taxon>Glomerellales</taxon>
        <taxon>Plectosphaerellaceae</taxon>
        <taxon>Plectosphaerella</taxon>
    </lineage>
</organism>
<name>A0A9P8VL71_9PEZI</name>
<proteinExistence type="predicted"/>
<evidence type="ECO:0000313" key="2">
    <source>
        <dbReference type="EMBL" id="KAH6693911.1"/>
    </source>
</evidence>
<dbReference type="AlphaFoldDB" id="A0A9P8VL71"/>
<reference evidence="2" key="1">
    <citation type="journal article" date="2021" name="Nat. Commun.">
        <title>Genetic determinants of endophytism in the Arabidopsis root mycobiome.</title>
        <authorList>
            <person name="Mesny F."/>
            <person name="Miyauchi S."/>
            <person name="Thiergart T."/>
            <person name="Pickel B."/>
            <person name="Atanasova L."/>
            <person name="Karlsson M."/>
            <person name="Huettel B."/>
            <person name="Barry K.W."/>
            <person name="Haridas S."/>
            <person name="Chen C."/>
            <person name="Bauer D."/>
            <person name="Andreopoulos W."/>
            <person name="Pangilinan J."/>
            <person name="LaButti K."/>
            <person name="Riley R."/>
            <person name="Lipzen A."/>
            <person name="Clum A."/>
            <person name="Drula E."/>
            <person name="Henrissat B."/>
            <person name="Kohler A."/>
            <person name="Grigoriev I.V."/>
            <person name="Martin F.M."/>
            <person name="Hacquard S."/>
        </authorList>
    </citation>
    <scope>NUCLEOTIDE SEQUENCE</scope>
    <source>
        <strain evidence="2">MPI-SDFR-AT-0117</strain>
    </source>
</reference>
<feature type="compositionally biased region" description="Polar residues" evidence="1">
    <location>
        <begin position="20"/>
        <end position="29"/>
    </location>
</feature>
<protein>
    <submittedName>
        <fullName evidence="2">Uncharacterized protein</fullName>
    </submittedName>
</protein>
<dbReference type="OrthoDB" id="5375886at2759"/>